<evidence type="ECO:0000256" key="5">
    <source>
        <dbReference type="ARBA" id="ARBA00022777"/>
    </source>
</evidence>
<dbReference type="Gene3D" id="3.30.565.10">
    <property type="entry name" value="Histidine kinase-like ATPase, C-terminal domain"/>
    <property type="match status" value="1"/>
</dbReference>
<keyword evidence="5 8" id="KW-0418">Kinase</keyword>
<dbReference type="InterPro" id="IPR003594">
    <property type="entry name" value="HATPase_dom"/>
</dbReference>
<organism evidence="8 9">
    <name type="scientific">Cellulophaga baltica</name>
    <dbReference type="NCBI Taxonomy" id="76594"/>
    <lineage>
        <taxon>Bacteria</taxon>
        <taxon>Pseudomonadati</taxon>
        <taxon>Bacteroidota</taxon>
        <taxon>Flavobacteriia</taxon>
        <taxon>Flavobacteriales</taxon>
        <taxon>Flavobacteriaceae</taxon>
        <taxon>Cellulophaga</taxon>
    </lineage>
</organism>
<evidence type="ECO:0000313" key="9">
    <source>
        <dbReference type="Proteomes" id="UP000182114"/>
    </source>
</evidence>
<feature type="transmembrane region" description="Helical" evidence="6">
    <location>
        <begin position="6"/>
        <end position="28"/>
    </location>
</feature>
<dbReference type="InterPro" id="IPR003661">
    <property type="entry name" value="HisK_dim/P_dom"/>
</dbReference>
<dbReference type="PANTHER" id="PTHR43547:SF2">
    <property type="entry name" value="HYBRID SIGNAL TRANSDUCTION HISTIDINE KINASE C"/>
    <property type="match status" value="1"/>
</dbReference>
<evidence type="ECO:0000256" key="3">
    <source>
        <dbReference type="ARBA" id="ARBA00022553"/>
    </source>
</evidence>
<keyword evidence="9" id="KW-1185">Reference proteome</keyword>
<comment type="catalytic activity">
    <reaction evidence="1">
        <text>ATP + protein L-histidine = ADP + protein N-phospho-L-histidine.</text>
        <dbReference type="EC" id="2.7.13.3"/>
    </reaction>
</comment>
<dbReference type="eggNOG" id="COG2205">
    <property type="taxonomic scope" value="Bacteria"/>
</dbReference>
<keyword evidence="3" id="KW-0597">Phosphoprotein</keyword>
<evidence type="ECO:0000256" key="2">
    <source>
        <dbReference type="ARBA" id="ARBA00012438"/>
    </source>
</evidence>
<reference evidence="9" key="1">
    <citation type="submission" date="2016-10" db="EMBL/GenBank/DDBJ databases">
        <authorList>
            <person name="Varghese N."/>
            <person name="Submissions S."/>
        </authorList>
    </citation>
    <scope>NUCLEOTIDE SEQUENCE [LARGE SCALE GENOMIC DNA]</scope>
    <source>
        <strain evidence="9">DSM 24729</strain>
    </source>
</reference>
<proteinExistence type="predicted"/>
<dbReference type="EMBL" id="FNBD01000004">
    <property type="protein sequence ID" value="SDE81780.1"/>
    <property type="molecule type" value="Genomic_DNA"/>
</dbReference>
<dbReference type="AlphaFoldDB" id="A0A1G7G107"/>
<dbReference type="EC" id="2.7.13.3" evidence="2"/>
<dbReference type="PANTHER" id="PTHR43547">
    <property type="entry name" value="TWO-COMPONENT HISTIDINE KINASE"/>
    <property type="match status" value="1"/>
</dbReference>
<keyword evidence="6" id="KW-1133">Transmembrane helix</keyword>
<keyword evidence="6" id="KW-0472">Membrane</keyword>
<dbReference type="Pfam" id="PF00512">
    <property type="entry name" value="HisKA"/>
    <property type="match status" value="1"/>
</dbReference>
<dbReference type="CDD" id="cd00082">
    <property type="entry name" value="HisKA"/>
    <property type="match status" value="1"/>
</dbReference>
<sequence>MNRRLFILLVILMSVSLIGIIFVQGYWIKQSVEDKEEQFTSMVTEILNKVTEKIEKRELADYTGELLKIRDSAGGQAKAPDLLKNIFFMERDMNSNEITYYSHGILEESYNVPSTFFDNNNIGFGLDSTILKNYTSIRNKTIFKEDYGLDGKANMLTPIQKLEKIGGLTSIEKAAWEDVFKEKAKTRPIHKRVTRQEIELLFDMELKNRNIDTEYEYGIYSRSLPTKVKSRKFKFAKSSTLYKYPIFKDSDGESNFALLVTFPAKKKYLIKTILPMAILSLLFTLVIVVAYTSAIYQLIRQKQISEIKSDFINNMTHEFKTPIATINLAVEAIRNPKIIDDKEKVERYLTMIKDENKRMHAQVENVLRISKLEKNQLDISKDRVDVHDIIHDAMAHVELIVDDRGGYINLHLEAESSEVLASDMHFTNVIVNILDNAIKYSPEAPKIDVYTEVANNNIIIKIKDQGAGMSKAVLKKVFEKFYREHTGNIHNVKGHGLGLAYVKKIIEDHQGEVYVESEKGKGSTFYVKLPLI</sequence>
<dbReference type="PRINTS" id="PR00344">
    <property type="entry name" value="BCTRLSENSOR"/>
</dbReference>
<feature type="transmembrane region" description="Helical" evidence="6">
    <location>
        <begin position="273"/>
        <end position="299"/>
    </location>
</feature>
<dbReference type="InterPro" id="IPR004358">
    <property type="entry name" value="Sig_transdc_His_kin-like_C"/>
</dbReference>
<dbReference type="SUPFAM" id="SSF55874">
    <property type="entry name" value="ATPase domain of HSP90 chaperone/DNA topoisomerase II/histidine kinase"/>
    <property type="match status" value="1"/>
</dbReference>
<evidence type="ECO:0000313" key="8">
    <source>
        <dbReference type="EMBL" id="SDE81780.1"/>
    </source>
</evidence>
<dbReference type="Proteomes" id="UP000182114">
    <property type="component" value="Unassembled WGS sequence"/>
</dbReference>
<evidence type="ECO:0000259" key="7">
    <source>
        <dbReference type="PROSITE" id="PS50109"/>
    </source>
</evidence>
<dbReference type="PROSITE" id="PS50109">
    <property type="entry name" value="HIS_KIN"/>
    <property type="match status" value="1"/>
</dbReference>
<dbReference type="SMART" id="SM00388">
    <property type="entry name" value="HisKA"/>
    <property type="match status" value="1"/>
</dbReference>
<feature type="domain" description="Histidine kinase" evidence="7">
    <location>
        <begin position="314"/>
        <end position="532"/>
    </location>
</feature>
<dbReference type="InterPro" id="IPR036097">
    <property type="entry name" value="HisK_dim/P_sf"/>
</dbReference>
<dbReference type="Pfam" id="PF02518">
    <property type="entry name" value="HATPase_c"/>
    <property type="match status" value="1"/>
</dbReference>
<evidence type="ECO:0000256" key="6">
    <source>
        <dbReference type="SAM" id="Phobius"/>
    </source>
</evidence>
<dbReference type="InterPro" id="IPR005467">
    <property type="entry name" value="His_kinase_dom"/>
</dbReference>
<gene>
    <name evidence="8" type="ORF">SAMN04487992_10446</name>
</gene>
<keyword evidence="6" id="KW-0812">Transmembrane</keyword>
<evidence type="ECO:0000256" key="1">
    <source>
        <dbReference type="ARBA" id="ARBA00000085"/>
    </source>
</evidence>
<dbReference type="InterPro" id="IPR036890">
    <property type="entry name" value="HATPase_C_sf"/>
</dbReference>
<dbReference type="RefSeq" id="WP_074537989.1">
    <property type="nucleotide sequence ID" value="NZ_FNBD01000004.1"/>
</dbReference>
<dbReference type="GO" id="GO:0000155">
    <property type="term" value="F:phosphorelay sensor kinase activity"/>
    <property type="evidence" value="ECO:0007669"/>
    <property type="project" value="InterPro"/>
</dbReference>
<dbReference type="Gene3D" id="1.10.287.130">
    <property type="match status" value="1"/>
</dbReference>
<accession>A0A1G7G107</accession>
<protein>
    <recommendedName>
        <fullName evidence="2">histidine kinase</fullName>
        <ecNumber evidence="2">2.7.13.3</ecNumber>
    </recommendedName>
</protein>
<keyword evidence="4" id="KW-0808">Transferase</keyword>
<dbReference type="SUPFAM" id="SSF47384">
    <property type="entry name" value="Homodimeric domain of signal transducing histidine kinase"/>
    <property type="match status" value="1"/>
</dbReference>
<dbReference type="SMART" id="SM00387">
    <property type="entry name" value="HATPase_c"/>
    <property type="match status" value="1"/>
</dbReference>
<name>A0A1G7G107_9FLAO</name>
<dbReference type="FunFam" id="3.30.565.10:FF:000006">
    <property type="entry name" value="Sensor histidine kinase WalK"/>
    <property type="match status" value="1"/>
</dbReference>
<evidence type="ECO:0000256" key="4">
    <source>
        <dbReference type="ARBA" id="ARBA00022679"/>
    </source>
</evidence>